<name>A0A9N9GSH3_9GLOM</name>
<evidence type="ECO:0000256" key="1">
    <source>
        <dbReference type="SAM" id="MobiDB-lite"/>
    </source>
</evidence>
<evidence type="ECO:0000313" key="2">
    <source>
        <dbReference type="EMBL" id="CAG8626640.1"/>
    </source>
</evidence>
<dbReference type="Proteomes" id="UP000789831">
    <property type="component" value="Unassembled WGS sequence"/>
</dbReference>
<keyword evidence="3" id="KW-1185">Reference proteome</keyword>
<sequence length="113" mass="13489">MTFEQQLTTLLEETRAKITLQDTEKSDELDLNNISFGSLSKFQEINQRIKDNDKTQYQEVESQTEEEENDQHFQRSSFYKEAIAPSKDNNNITEMKKKMLPKKNFPRKFLDKY</sequence>
<feature type="region of interest" description="Disordered" evidence="1">
    <location>
        <begin position="53"/>
        <end position="92"/>
    </location>
</feature>
<dbReference type="AlphaFoldDB" id="A0A9N9GSH3"/>
<gene>
    <name evidence="2" type="ORF">AGERDE_LOCUS10321</name>
</gene>
<dbReference type="EMBL" id="CAJVPL010003124">
    <property type="protein sequence ID" value="CAG8626640.1"/>
    <property type="molecule type" value="Genomic_DNA"/>
</dbReference>
<protein>
    <submittedName>
        <fullName evidence="2">3822_t:CDS:1</fullName>
    </submittedName>
</protein>
<proteinExistence type="predicted"/>
<accession>A0A9N9GSH3</accession>
<evidence type="ECO:0000313" key="3">
    <source>
        <dbReference type="Proteomes" id="UP000789831"/>
    </source>
</evidence>
<comment type="caution">
    <text evidence="2">The sequence shown here is derived from an EMBL/GenBank/DDBJ whole genome shotgun (WGS) entry which is preliminary data.</text>
</comment>
<reference evidence="2" key="1">
    <citation type="submission" date="2021-06" db="EMBL/GenBank/DDBJ databases">
        <authorList>
            <person name="Kallberg Y."/>
            <person name="Tangrot J."/>
            <person name="Rosling A."/>
        </authorList>
    </citation>
    <scope>NUCLEOTIDE SEQUENCE</scope>
    <source>
        <strain evidence="2">MT106</strain>
    </source>
</reference>
<organism evidence="2 3">
    <name type="scientific">Ambispora gerdemannii</name>
    <dbReference type="NCBI Taxonomy" id="144530"/>
    <lineage>
        <taxon>Eukaryota</taxon>
        <taxon>Fungi</taxon>
        <taxon>Fungi incertae sedis</taxon>
        <taxon>Mucoromycota</taxon>
        <taxon>Glomeromycotina</taxon>
        <taxon>Glomeromycetes</taxon>
        <taxon>Archaeosporales</taxon>
        <taxon>Ambisporaceae</taxon>
        <taxon>Ambispora</taxon>
    </lineage>
</organism>